<evidence type="ECO:0000313" key="11">
    <source>
        <dbReference type="EMBL" id="KAL3121308.1"/>
    </source>
</evidence>
<comment type="caution">
    <text evidence="11">The sequence shown here is derived from an EMBL/GenBank/DDBJ whole genome shotgun (WGS) entry which is preliminary data.</text>
</comment>
<evidence type="ECO:0000256" key="3">
    <source>
        <dbReference type="ARBA" id="ARBA00022801"/>
    </source>
</evidence>
<name>A0ABD2M1B8_9BILA</name>
<evidence type="ECO:0000256" key="8">
    <source>
        <dbReference type="RuleBase" id="RU361183"/>
    </source>
</evidence>
<dbReference type="GO" id="GO:0004222">
    <property type="term" value="F:metalloendopeptidase activity"/>
    <property type="evidence" value="ECO:0007669"/>
    <property type="project" value="UniProtKB-UniRule"/>
</dbReference>
<dbReference type="Proteomes" id="UP001620626">
    <property type="component" value="Unassembled WGS sequence"/>
</dbReference>
<feature type="domain" description="Peptidase M12A" evidence="10">
    <location>
        <begin position="646"/>
        <end position="840"/>
    </location>
</feature>
<evidence type="ECO:0000256" key="5">
    <source>
        <dbReference type="ARBA" id="ARBA00023049"/>
    </source>
</evidence>
<feature type="region of interest" description="Disordered" evidence="9">
    <location>
        <begin position="581"/>
        <end position="601"/>
    </location>
</feature>
<dbReference type="PRINTS" id="PR00480">
    <property type="entry name" value="ASTACIN"/>
</dbReference>
<accession>A0ABD2M1B8</accession>
<dbReference type="PROSITE" id="PS01186">
    <property type="entry name" value="EGF_2"/>
    <property type="match status" value="1"/>
</dbReference>
<dbReference type="EC" id="3.4.24.-" evidence="8"/>
<dbReference type="Pfam" id="PF01400">
    <property type="entry name" value="Astacin"/>
    <property type="match status" value="1"/>
</dbReference>
<feature type="active site" evidence="7">
    <location>
        <position position="743"/>
    </location>
</feature>
<keyword evidence="1 7" id="KW-0645">Protease</keyword>
<keyword evidence="12" id="KW-1185">Reference proteome</keyword>
<comment type="cofactor">
    <cofactor evidence="7 8">
        <name>Zn(2+)</name>
        <dbReference type="ChEBI" id="CHEBI:29105"/>
    </cofactor>
    <text evidence="7 8">Binds 1 zinc ion per subunit.</text>
</comment>
<dbReference type="PROSITE" id="PS51864">
    <property type="entry name" value="ASTACIN"/>
    <property type="match status" value="1"/>
</dbReference>
<feature type="binding site" evidence="7">
    <location>
        <position position="742"/>
    </location>
    <ligand>
        <name>Zn(2+)</name>
        <dbReference type="ChEBI" id="CHEBI:29105"/>
        <note>catalytic</note>
    </ligand>
</feature>
<feature type="compositionally biased region" description="Polar residues" evidence="9">
    <location>
        <begin position="584"/>
        <end position="598"/>
    </location>
</feature>
<evidence type="ECO:0000256" key="6">
    <source>
        <dbReference type="ARBA" id="ARBA00023157"/>
    </source>
</evidence>
<evidence type="ECO:0000256" key="1">
    <source>
        <dbReference type="ARBA" id="ARBA00022670"/>
    </source>
</evidence>
<reference evidence="11 12" key="1">
    <citation type="submission" date="2024-10" db="EMBL/GenBank/DDBJ databases">
        <authorList>
            <person name="Kim D."/>
        </authorList>
    </citation>
    <scope>NUCLEOTIDE SEQUENCE [LARGE SCALE GENOMIC DNA]</scope>
    <source>
        <strain evidence="11">BH-2024</strain>
    </source>
</reference>
<sequence>MNLICFSFFFVLLVTNPIDEGLAEDKWKKCEFNGNGMIRMGKDVKNLLICYQSKMADNSGWKVGKVFKRRNGNKQLAERCVGKDGNKGWHALMIEQKDNGQNGLIFKSSYGNDLPVVMGTEFFIQGSDFLDINTTKALMSSSSAKLAEFQNALPFGVFLNDFDGAALGIVAFEIHCAIGANEVNTCKMMATEEKTRKLSTRGIRTSTTTRATPPKTKLKIVTPFKTETPRVSEIEKLPELTTLETHTKTNPNVGTSSAPNLFTPRDSTVKHFGTNCVQIDFPAEIAQFSLDISAALFGIACKQYLKKYKIGQLPKNYDEKMEIKDKMEACGKVPTETKCKKSYELIGCYESKSQEKIANEEIAEVCRKHLSNAKFSDGFRIRNCARREAGTKVIVVESILELSFTEKNYTITRNTSIDDVKGFEAATKATQLFLIGFGHEIGQSALRGESGGTDLSLDDLVKKNETIGHVLGSIAEQSIDGGWAKSIHFIPPSDRFLKTFFQIRNPTFSRRISNETNLMPYQNDPNKTIPTSCDLLGKDCEPTREILRKTRKLLECCSPSNAAGPCICKLPKPDLSEFAVPKGTNPTQQQKSRFSSNNSHKDDPLDWWDDILYTKEDAQQRYDYFMEVCAPCFPPKKKGKRRRKRQAHPKLKKWTKFPIAIRFSDELGDPTPQRYVEAVEQGIKLIMDKTCVTFTTDLSHGPDEGIEIYDKKDGYCGRSPVGHIKQWQRVSINCTDSDTVAHEFLHALALWHENDRDDTNKYIKRNPTPLNQSEPAKTENYGFPYDFHSMLHSPAVKTNGYYNLITLNRFYQRTMFQATFELSFKDAAIINKIYCDENCKNVENRCQKGGYPNPKNCNQCLCPVGYSGEKCKMVENDGKCQTDGATEIEADWQIRTLKPRVSCTKTDDSCGCHWQIKPKDGKKVITKLKWLNEKVLNCGDPCGTFRVEIKYRKDKRARGAFICCSEQIEQDETKNWIEADAPELFELTYETDGAKILPASDCPDGVNWNRERSPGVVFFCEHQDTGESVECCTKGHKCPLKANSAYGCQLIVRREGETKSFWGYWKDKSKDPIRIDDFQCLDYKQGGIKNPPNKTVIDYPLRFKSANTNE</sequence>
<dbReference type="InterPro" id="IPR000742">
    <property type="entry name" value="EGF"/>
</dbReference>
<comment type="caution">
    <text evidence="7">Lacks conserved residue(s) required for the propagation of feature annotation.</text>
</comment>
<dbReference type="SMART" id="SM00235">
    <property type="entry name" value="ZnMc"/>
    <property type="match status" value="1"/>
</dbReference>
<evidence type="ECO:0000256" key="2">
    <source>
        <dbReference type="ARBA" id="ARBA00022723"/>
    </source>
</evidence>
<dbReference type="InterPro" id="IPR001506">
    <property type="entry name" value="Peptidase_M12A"/>
</dbReference>
<keyword evidence="8" id="KW-0732">Signal</keyword>
<feature type="signal peptide" evidence="8">
    <location>
        <begin position="1"/>
        <end position="23"/>
    </location>
</feature>
<gene>
    <name evidence="11" type="ORF">niasHT_008290</name>
</gene>
<evidence type="ECO:0000256" key="9">
    <source>
        <dbReference type="SAM" id="MobiDB-lite"/>
    </source>
</evidence>
<evidence type="ECO:0000256" key="4">
    <source>
        <dbReference type="ARBA" id="ARBA00022833"/>
    </source>
</evidence>
<dbReference type="GO" id="GO:0006508">
    <property type="term" value="P:proteolysis"/>
    <property type="evidence" value="ECO:0007669"/>
    <property type="project" value="UniProtKB-KW"/>
</dbReference>
<dbReference type="SUPFAM" id="SSF55486">
    <property type="entry name" value="Metalloproteases ('zincins'), catalytic domain"/>
    <property type="match status" value="1"/>
</dbReference>
<dbReference type="InterPro" id="IPR006026">
    <property type="entry name" value="Peptidase_Metallo"/>
</dbReference>
<feature type="binding site" evidence="7">
    <location>
        <position position="746"/>
    </location>
    <ligand>
        <name>Zn(2+)</name>
        <dbReference type="ChEBI" id="CHEBI:29105"/>
        <note>catalytic</note>
    </ligand>
</feature>
<dbReference type="PANTHER" id="PTHR10127:SF780">
    <property type="entry name" value="METALLOENDOPEPTIDASE"/>
    <property type="match status" value="1"/>
</dbReference>
<keyword evidence="5 7" id="KW-0482">Metalloprotease</keyword>
<dbReference type="Gene3D" id="3.40.390.10">
    <property type="entry name" value="Collagenase (Catalytic Domain)"/>
    <property type="match status" value="1"/>
</dbReference>
<keyword evidence="6" id="KW-1015">Disulfide bond</keyword>
<feature type="binding site" evidence="7">
    <location>
        <position position="752"/>
    </location>
    <ligand>
        <name>Zn(2+)</name>
        <dbReference type="ChEBI" id="CHEBI:29105"/>
        <note>catalytic</note>
    </ligand>
</feature>
<dbReference type="AlphaFoldDB" id="A0ABD2M1B8"/>
<protein>
    <recommendedName>
        <fullName evidence="8">Metalloendopeptidase</fullName>
        <ecNumber evidence="8">3.4.24.-</ecNumber>
    </recommendedName>
</protein>
<evidence type="ECO:0000256" key="7">
    <source>
        <dbReference type="PROSITE-ProRule" id="PRU01211"/>
    </source>
</evidence>
<feature type="chain" id="PRO_5044529662" description="Metalloendopeptidase" evidence="8">
    <location>
        <begin position="24"/>
        <end position="1110"/>
    </location>
</feature>
<proteinExistence type="predicted"/>
<dbReference type="EMBL" id="JBICBT010000191">
    <property type="protein sequence ID" value="KAL3121308.1"/>
    <property type="molecule type" value="Genomic_DNA"/>
</dbReference>
<dbReference type="InterPro" id="IPR024079">
    <property type="entry name" value="MetalloPept_cat_dom_sf"/>
</dbReference>
<dbReference type="PANTHER" id="PTHR10127">
    <property type="entry name" value="DISCOIDIN, CUB, EGF, LAMININ , AND ZINC METALLOPROTEASE DOMAIN CONTAINING"/>
    <property type="match status" value="1"/>
</dbReference>
<evidence type="ECO:0000259" key="10">
    <source>
        <dbReference type="PROSITE" id="PS51864"/>
    </source>
</evidence>
<evidence type="ECO:0000313" key="12">
    <source>
        <dbReference type="Proteomes" id="UP001620626"/>
    </source>
</evidence>
<keyword evidence="2 7" id="KW-0479">Metal-binding</keyword>
<organism evidence="11 12">
    <name type="scientific">Heterodera trifolii</name>
    <dbReference type="NCBI Taxonomy" id="157864"/>
    <lineage>
        <taxon>Eukaryota</taxon>
        <taxon>Metazoa</taxon>
        <taxon>Ecdysozoa</taxon>
        <taxon>Nematoda</taxon>
        <taxon>Chromadorea</taxon>
        <taxon>Rhabditida</taxon>
        <taxon>Tylenchina</taxon>
        <taxon>Tylenchomorpha</taxon>
        <taxon>Tylenchoidea</taxon>
        <taxon>Heteroderidae</taxon>
        <taxon>Heteroderinae</taxon>
        <taxon>Heterodera</taxon>
    </lineage>
</organism>
<keyword evidence="4 7" id="KW-0862">Zinc</keyword>
<dbReference type="GO" id="GO:0008270">
    <property type="term" value="F:zinc ion binding"/>
    <property type="evidence" value="ECO:0007669"/>
    <property type="project" value="UniProtKB-UniRule"/>
</dbReference>
<keyword evidence="3 7" id="KW-0378">Hydrolase</keyword>